<dbReference type="EMBL" id="JEMX01000056">
    <property type="protein sequence ID" value="EXI79384.1"/>
    <property type="molecule type" value="Genomic_DNA"/>
</dbReference>
<dbReference type="PATRIC" id="fig|1454003.3.peg.2461"/>
<reference evidence="2 3" key="1">
    <citation type="submission" date="2014-02" db="EMBL/GenBank/DDBJ databases">
        <title>Expanding our view of genomic diversity in Candidatus Accumulibacter clades.</title>
        <authorList>
            <person name="Skennerton C.T."/>
            <person name="Barr J.J."/>
            <person name="Slater F.R."/>
            <person name="Bond P.L."/>
            <person name="Tyson G.W."/>
        </authorList>
    </citation>
    <scope>NUCLEOTIDE SEQUENCE [LARGE SCALE GENOMIC DNA]</scope>
    <source>
        <strain evidence="3">BA-92</strain>
    </source>
</reference>
<proteinExistence type="predicted"/>
<name>A0A011QKH6_9PROT</name>
<evidence type="ECO:0000313" key="2">
    <source>
        <dbReference type="EMBL" id="EXI79384.1"/>
    </source>
</evidence>
<keyword evidence="1" id="KW-0472">Membrane</keyword>
<dbReference type="Proteomes" id="UP000021816">
    <property type="component" value="Unassembled WGS sequence"/>
</dbReference>
<keyword evidence="1" id="KW-0812">Transmembrane</keyword>
<feature type="transmembrane region" description="Helical" evidence="1">
    <location>
        <begin position="87"/>
        <end position="106"/>
    </location>
</feature>
<evidence type="ECO:0000313" key="3">
    <source>
        <dbReference type="Proteomes" id="UP000021816"/>
    </source>
</evidence>
<evidence type="ECO:0000256" key="1">
    <source>
        <dbReference type="SAM" id="Phobius"/>
    </source>
</evidence>
<dbReference type="AlphaFoldDB" id="A0A011QKH6"/>
<feature type="transmembrane region" description="Helical" evidence="1">
    <location>
        <begin position="6"/>
        <end position="23"/>
    </location>
</feature>
<feature type="transmembrane region" description="Helical" evidence="1">
    <location>
        <begin position="58"/>
        <end position="75"/>
    </location>
</feature>
<accession>A0A011QKH6</accession>
<dbReference type="Pfam" id="PF09842">
    <property type="entry name" value="DUF2069"/>
    <property type="match status" value="1"/>
</dbReference>
<keyword evidence="1" id="KW-1133">Transmembrane helix</keyword>
<protein>
    <submittedName>
        <fullName evidence="2">Putative membrane protein</fullName>
    </submittedName>
</protein>
<gene>
    <name evidence="2" type="ORF">AW10_02414</name>
</gene>
<dbReference type="InterPro" id="IPR018643">
    <property type="entry name" value="DUF2069_membrane"/>
</dbReference>
<comment type="caution">
    <text evidence="2">The sequence shown here is derived from an EMBL/GenBank/DDBJ whole genome shotgun (WGS) entry which is preliminary data.</text>
</comment>
<feature type="transmembrane region" description="Helical" evidence="1">
    <location>
        <begin position="35"/>
        <end position="52"/>
    </location>
</feature>
<sequence>MLRGLYLTACSSLIVLIFLCLAWELRLAPIQPGGSWLALKSLPLLAPLFGILNGRRYTYQWASMLILLYFTEGIVRATTETGMGQTLAIAETMLALTFFCASVAYARLTRPSSTQTVARPERP</sequence>
<dbReference type="STRING" id="1454003.AW10_02414"/>
<organism evidence="2 3">
    <name type="scientific">Candidatus Accumulibacter appositus</name>
    <dbReference type="NCBI Taxonomy" id="1454003"/>
    <lineage>
        <taxon>Bacteria</taxon>
        <taxon>Pseudomonadati</taxon>
        <taxon>Pseudomonadota</taxon>
        <taxon>Betaproteobacteria</taxon>
        <taxon>Candidatus Accumulibacter</taxon>
    </lineage>
</organism>